<dbReference type="InterPro" id="IPR036640">
    <property type="entry name" value="ABC1_TM_sf"/>
</dbReference>
<dbReference type="Proteomes" id="UP000283530">
    <property type="component" value="Unassembled WGS sequence"/>
</dbReference>
<dbReference type="GO" id="GO:0140359">
    <property type="term" value="F:ABC-type transporter activity"/>
    <property type="evidence" value="ECO:0007669"/>
    <property type="project" value="InterPro"/>
</dbReference>
<dbReference type="CDD" id="cd07346">
    <property type="entry name" value="ABC_6TM_exporters"/>
    <property type="match status" value="1"/>
</dbReference>
<organism evidence="11 12">
    <name type="scientific">Cinnamomum micranthum f. kanehirae</name>
    <dbReference type="NCBI Taxonomy" id="337451"/>
    <lineage>
        <taxon>Eukaryota</taxon>
        <taxon>Viridiplantae</taxon>
        <taxon>Streptophyta</taxon>
        <taxon>Embryophyta</taxon>
        <taxon>Tracheophyta</taxon>
        <taxon>Spermatophyta</taxon>
        <taxon>Magnoliopsida</taxon>
        <taxon>Magnoliidae</taxon>
        <taxon>Laurales</taxon>
        <taxon>Lauraceae</taxon>
        <taxon>Cinnamomum</taxon>
    </lineage>
</organism>
<dbReference type="InterPro" id="IPR027417">
    <property type="entry name" value="P-loop_NTPase"/>
</dbReference>
<dbReference type="GO" id="GO:0016020">
    <property type="term" value="C:membrane"/>
    <property type="evidence" value="ECO:0007669"/>
    <property type="project" value="UniProtKB-SubCell"/>
</dbReference>
<dbReference type="InterPro" id="IPR011527">
    <property type="entry name" value="ABC1_TM_dom"/>
</dbReference>
<gene>
    <name evidence="11" type="ORF">CKAN_01103900</name>
</gene>
<dbReference type="PANTHER" id="PTHR24221">
    <property type="entry name" value="ATP-BINDING CASSETTE SUB-FAMILY B"/>
    <property type="match status" value="1"/>
</dbReference>
<dbReference type="Pfam" id="PF00005">
    <property type="entry name" value="ABC_tran"/>
    <property type="match status" value="1"/>
</dbReference>
<dbReference type="InterPro" id="IPR003439">
    <property type="entry name" value="ABC_transporter-like_ATP-bd"/>
</dbReference>
<dbReference type="PROSITE" id="PS50893">
    <property type="entry name" value="ABC_TRANSPORTER_2"/>
    <property type="match status" value="1"/>
</dbReference>
<evidence type="ECO:0000259" key="9">
    <source>
        <dbReference type="PROSITE" id="PS50893"/>
    </source>
</evidence>
<dbReference type="EMBL" id="QPKB01000004">
    <property type="protein sequence ID" value="RWR82323.1"/>
    <property type="molecule type" value="Genomic_DNA"/>
</dbReference>
<dbReference type="OrthoDB" id="6500128at2759"/>
<comment type="subcellular location">
    <subcellularLocation>
        <location evidence="1">Membrane</location>
        <topology evidence="1">Multi-pass membrane protein</topology>
    </subcellularLocation>
</comment>
<dbReference type="PANTHER" id="PTHR24221:SF630">
    <property type="entry name" value="ABC TRANSPORTER B FAMILY MEMBER 29, CHLOROPLASTIC"/>
    <property type="match status" value="1"/>
</dbReference>
<evidence type="ECO:0000256" key="8">
    <source>
        <dbReference type="SAM" id="Phobius"/>
    </source>
</evidence>
<keyword evidence="2" id="KW-0813">Transport</keyword>
<dbReference type="GO" id="GO:0016887">
    <property type="term" value="F:ATP hydrolysis activity"/>
    <property type="evidence" value="ECO:0007669"/>
    <property type="project" value="InterPro"/>
</dbReference>
<evidence type="ECO:0000256" key="6">
    <source>
        <dbReference type="ARBA" id="ARBA00022989"/>
    </source>
</evidence>
<dbReference type="FunFam" id="1.20.1560.10:FF:000096">
    <property type="entry name" value="ABC transporter related"/>
    <property type="match status" value="1"/>
</dbReference>
<dbReference type="AlphaFoldDB" id="A0A443NUZ5"/>
<feature type="domain" description="ABC transmembrane type-1" evidence="10">
    <location>
        <begin position="109"/>
        <end position="370"/>
    </location>
</feature>
<keyword evidence="5" id="KW-0067">ATP-binding</keyword>
<comment type="caution">
    <text evidence="11">The sequence shown here is derived from an EMBL/GenBank/DDBJ whole genome shotgun (WGS) entry which is preliminary data.</text>
</comment>
<feature type="transmembrane region" description="Helical" evidence="8">
    <location>
        <begin position="311"/>
        <end position="332"/>
    </location>
</feature>
<dbReference type="InterPro" id="IPR003593">
    <property type="entry name" value="AAA+_ATPase"/>
</dbReference>
<dbReference type="SUPFAM" id="SSF52540">
    <property type="entry name" value="P-loop containing nucleoside triphosphate hydrolases"/>
    <property type="match status" value="1"/>
</dbReference>
<dbReference type="STRING" id="337451.A0A443NUZ5"/>
<dbReference type="Gene3D" id="3.40.50.300">
    <property type="entry name" value="P-loop containing nucleotide triphosphate hydrolases"/>
    <property type="match status" value="1"/>
</dbReference>
<keyword evidence="6 8" id="KW-1133">Transmembrane helix</keyword>
<accession>A0A443NUZ5</accession>
<evidence type="ECO:0000259" key="10">
    <source>
        <dbReference type="PROSITE" id="PS50929"/>
    </source>
</evidence>
<evidence type="ECO:0000313" key="11">
    <source>
        <dbReference type="EMBL" id="RWR82323.1"/>
    </source>
</evidence>
<dbReference type="PROSITE" id="PS50929">
    <property type="entry name" value="ABC_TM1F"/>
    <property type="match status" value="1"/>
</dbReference>
<keyword evidence="3 8" id="KW-0812">Transmembrane</keyword>
<keyword evidence="7 8" id="KW-0472">Membrane</keyword>
<proteinExistence type="predicted"/>
<name>A0A443NUZ5_9MAGN</name>
<keyword evidence="4" id="KW-0547">Nucleotide-binding</keyword>
<dbReference type="InterPro" id="IPR017871">
    <property type="entry name" value="ABC_transporter-like_CS"/>
</dbReference>
<evidence type="ECO:0000256" key="5">
    <source>
        <dbReference type="ARBA" id="ARBA00022840"/>
    </source>
</evidence>
<evidence type="ECO:0000313" key="12">
    <source>
        <dbReference type="Proteomes" id="UP000283530"/>
    </source>
</evidence>
<evidence type="ECO:0000256" key="3">
    <source>
        <dbReference type="ARBA" id="ARBA00022692"/>
    </source>
</evidence>
<protein>
    <submittedName>
        <fullName evidence="11">ABC transporter</fullName>
    </submittedName>
</protein>
<sequence length="642" mass="70976">MQAIQLSLTPSVFLVSSKHLSIPQNQYSLRSSLKLPFRPLNTIKPPPSSLNCVSRSDNRAKFNVFPFSSSFLNPIKPHLINEWQPILIGWVCSAISVYCLSKVVPMVGMISTTFANFESDRWIKEGLILSVLLFIRSVVNYWQQAFLWEAALNSACQIRTHVFDRVLKRDLGFFEGSGVVSTGDIAYRITAEAADVADTVYALLNTIVPNTLQLFAMATQMFVISPALSLISAMVIPCMSLIIAYLGERLHKLSRKAHISIARLSAYLNEVLPSILVVKANNAELCESSRFQRLAQDDLTAHLRKKKMKALIPQIIQVIYMGALLIFCGGSMMVSRGFFDRSCMVSFITSLILLIEPIQGAGKAYNELKQGEPAIERLFELTRFSSQVIEKPDALDLHSVIGDVKFCGITFKYGDDMPLVLNGLNLHIKPGETVALVGPSGGGKSTLTKLLLGLYNPLEGCILVDDNDIQDIRSESLRRHVALVSQDTTLFSGTVAENIGYRDLMRGINMMQVEDAAKLANADEFIRTLSQGYETNIGQRGSLLSGGQKQRLAIARALYQNSSILILDEATSALDNRSEQLVRQALERLMVNHTVLVIAHRMETVMMADRIVLLDGGKLQDVTHSFHSEGHRGSVLSSGLII</sequence>
<evidence type="ECO:0000256" key="7">
    <source>
        <dbReference type="ARBA" id="ARBA00023136"/>
    </source>
</evidence>
<dbReference type="GO" id="GO:0005524">
    <property type="term" value="F:ATP binding"/>
    <property type="evidence" value="ECO:0007669"/>
    <property type="project" value="UniProtKB-KW"/>
</dbReference>
<feature type="transmembrane region" description="Helical" evidence="8">
    <location>
        <begin position="222"/>
        <end position="246"/>
    </location>
</feature>
<evidence type="ECO:0000256" key="2">
    <source>
        <dbReference type="ARBA" id="ARBA00022448"/>
    </source>
</evidence>
<dbReference type="SUPFAM" id="SSF90123">
    <property type="entry name" value="ABC transporter transmembrane region"/>
    <property type="match status" value="1"/>
</dbReference>
<reference evidence="11 12" key="1">
    <citation type="journal article" date="2019" name="Nat. Plants">
        <title>Stout camphor tree genome fills gaps in understanding of flowering plant genome evolution.</title>
        <authorList>
            <person name="Chaw S.M."/>
            <person name="Liu Y.C."/>
            <person name="Wu Y.W."/>
            <person name="Wang H.Y."/>
            <person name="Lin C.I."/>
            <person name="Wu C.S."/>
            <person name="Ke H.M."/>
            <person name="Chang L.Y."/>
            <person name="Hsu C.Y."/>
            <person name="Yang H.T."/>
            <person name="Sudianto E."/>
            <person name="Hsu M.H."/>
            <person name="Wu K.P."/>
            <person name="Wang L.N."/>
            <person name="Leebens-Mack J.H."/>
            <person name="Tsai I.J."/>
        </authorList>
    </citation>
    <scope>NUCLEOTIDE SEQUENCE [LARGE SCALE GENOMIC DNA]</scope>
    <source>
        <strain evidence="12">cv. Chaw 1501</strain>
        <tissue evidence="11">Young leaves</tissue>
    </source>
</reference>
<dbReference type="InterPro" id="IPR039421">
    <property type="entry name" value="Type_1_exporter"/>
</dbReference>
<evidence type="ECO:0000256" key="4">
    <source>
        <dbReference type="ARBA" id="ARBA00022741"/>
    </source>
</evidence>
<dbReference type="Pfam" id="PF00664">
    <property type="entry name" value="ABC_membrane"/>
    <property type="match status" value="1"/>
</dbReference>
<dbReference type="Gene3D" id="1.20.1560.10">
    <property type="entry name" value="ABC transporter type 1, transmembrane domain"/>
    <property type="match status" value="1"/>
</dbReference>
<feature type="domain" description="ABC transporter" evidence="9">
    <location>
        <begin position="404"/>
        <end position="641"/>
    </location>
</feature>
<dbReference type="PROSITE" id="PS00211">
    <property type="entry name" value="ABC_TRANSPORTER_1"/>
    <property type="match status" value="1"/>
</dbReference>
<dbReference type="SMART" id="SM00382">
    <property type="entry name" value="AAA"/>
    <property type="match status" value="1"/>
</dbReference>
<keyword evidence="12" id="KW-1185">Reference proteome</keyword>
<evidence type="ECO:0000256" key="1">
    <source>
        <dbReference type="ARBA" id="ARBA00004141"/>
    </source>
</evidence>
<dbReference type="FunFam" id="3.40.50.300:FF:001371">
    <property type="entry name" value="ABC transporter ATP-binding protein"/>
    <property type="match status" value="1"/>
</dbReference>